<dbReference type="Pfam" id="PF15501">
    <property type="entry name" value="MDM1"/>
    <property type="match status" value="1"/>
</dbReference>
<feature type="non-terminal residue" evidence="1">
    <location>
        <position position="164"/>
    </location>
</feature>
<comment type="caution">
    <text evidence="1">The sequence shown here is derived from an EMBL/GenBank/DDBJ whole genome shotgun (WGS) entry which is preliminary data.</text>
</comment>
<keyword evidence="2" id="KW-1185">Reference proteome</keyword>
<dbReference type="GO" id="GO:0008017">
    <property type="term" value="F:microtubule binding"/>
    <property type="evidence" value="ECO:0007669"/>
    <property type="project" value="InterPro"/>
</dbReference>
<dbReference type="AlphaFoldDB" id="A0A7K5B052"/>
<organism evidence="1 2">
    <name type="scientific">Furnarius figulus</name>
    <dbReference type="NCBI Taxonomy" id="463165"/>
    <lineage>
        <taxon>Eukaryota</taxon>
        <taxon>Metazoa</taxon>
        <taxon>Chordata</taxon>
        <taxon>Craniata</taxon>
        <taxon>Vertebrata</taxon>
        <taxon>Euteleostomi</taxon>
        <taxon>Archelosauria</taxon>
        <taxon>Archosauria</taxon>
        <taxon>Dinosauria</taxon>
        <taxon>Saurischia</taxon>
        <taxon>Theropoda</taxon>
        <taxon>Coelurosauria</taxon>
        <taxon>Aves</taxon>
        <taxon>Neognathae</taxon>
        <taxon>Neoaves</taxon>
        <taxon>Telluraves</taxon>
        <taxon>Australaves</taxon>
        <taxon>Passeriformes</taxon>
        <taxon>Furnariidae</taxon>
        <taxon>Furnarius</taxon>
    </lineage>
</organism>
<evidence type="ECO:0000313" key="1">
    <source>
        <dbReference type="EMBL" id="NWR89069.1"/>
    </source>
</evidence>
<dbReference type="GO" id="GO:0046600">
    <property type="term" value="P:negative regulation of centriole replication"/>
    <property type="evidence" value="ECO:0007669"/>
    <property type="project" value="InterPro"/>
</dbReference>
<reference evidence="1 2" key="1">
    <citation type="submission" date="2019-09" db="EMBL/GenBank/DDBJ databases">
        <title>Bird 10,000 Genomes (B10K) Project - Family phase.</title>
        <authorList>
            <person name="Zhang G."/>
        </authorList>
    </citation>
    <scope>NUCLEOTIDE SEQUENCE [LARGE SCALE GENOMIC DNA]</scope>
    <source>
        <strain evidence="1">B10K-DU-003-06</strain>
    </source>
</reference>
<protein>
    <submittedName>
        <fullName evidence="1">MDM1 protein</fullName>
    </submittedName>
</protein>
<sequence>LGIAREPKFISNFFLPYFFSQISKSFEWTAVFFSNDFFETEATKLHTDHNNNDVNQEEIEMPEEPRLPFFFQSFFLDSNGETALALVFFNMNFFPSEVSPNQNEEFFFPKIFLEKMGNGLHFFFQRKAHVNISRFFFFPSFFEYQSQFVWKSPFFLSPIFLAEQ</sequence>
<proteinExistence type="predicted"/>
<name>A0A7K5B052_9FURN</name>
<feature type="non-terminal residue" evidence="1">
    <location>
        <position position="1"/>
    </location>
</feature>
<evidence type="ECO:0000313" key="2">
    <source>
        <dbReference type="Proteomes" id="UP000529852"/>
    </source>
</evidence>
<dbReference type="InterPro" id="IPR029136">
    <property type="entry name" value="MDM1"/>
</dbReference>
<dbReference type="EMBL" id="VYZD01000312">
    <property type="protein sequence ID" value="NWR89069.1"/>
    <property type="molecule type" value="Genomic_DNA"/>
</dbReference>
<gene>
    <name evidence="1" type="primary">Mdm1</name>
    <name evidence="1" type="ORF">FURFIG_R06966</name>
</gene>
<accession>A0A7K5B052</accession>
<dbReference type="Proteomes" id="UP000529852">
    <property type="component" value="Unassembled WGS sequence"/>
</dbReference>